<dbReference type="Proteomes" id="UP000515317">
    <property type="component" value="Chromosome"/>
</dbReference>
<dbReference type="InterPro" id="IPR054241">
    <property type="entry name" value="DUF6968"/>
</dbReference>
<dbReference type="EMBL" id="AP023361">
    <property type="protein sequence ID" value="BCJ90418.1"/>
    <property type="molecule type" value="Genomic_DNA"/>
</dbReference>
<accession>A0A6S6QV86</accession>
<gene>
    <name evidence="2" type="ORF">IZ6_11530</name>
</gene>
<evidence type="ECO:0000313" key="2">
    <source>
        <dbReference type="EMBL" id="BCJ90418.1"/>
    </source>
</evidence>
<name>A0A6S6QV86_9HYPH</name>
<evidence type="ECO:0000259" key="1">
    <source>
        <dbReference type="Pfam" id="PF22302"/>
    </source>
</evidence>
<dbReference type="Pfam" id="PF22302">
    <property type="entry name" value="DUF6968"/>
    <property type="match status" value="1"/>
</dbReference>
<evidence type="ECO:0000313" key="3">
    <source>
        <dbReference type="Proteomes" id="UP000515317"/>
    </source>
</evidence>
<protein>
    <recommendedName>
        <fullName evidence="1">DUF6968 domain-containing protein</fullName>
    </recommendedName>
</protein>
<keyword evidence="3" id="KW-1185">Reference proteome</keyword>
<proteinExistence type="predicted"/>
<sequence>MTSRTDTPIATRTLKIVGDGLEQKVEIRIYKPIDKTTENFDFHCEYEIDWPGKTLSSYAVGIDPVQALQLALNKIGIELYTSSFHKERRLKWFELGSGFGFPVPPNIRDVYEGDDKSL</sequence>
<organism evidence="2 3">
    <name type="scientific">Terrihabitans soli</name>
    <dbReference type="NCBI Taxonomy" id="708113"/>
    <lineage>
        <taxon>Bacteria</taxon>
        <taxon>Pseudomonadati</taxon>
        <taxon>Pseudomonadota</taxon>
        <taxon>Alphaproteobacteria</taxon>
        <taxon>Hyphomicrobiales</taxon>
        <taxon>Terrihabitans</taxon>
    </lineage>
</organism>
<dbReference type="RefSeq" id="WP_222877046.1">
    <property type="nucleotide sequence ID" value="NZ_AP023361.1"/>
</dbReference>
<dbReference type="AlphaFoldDB" id="A0A6S6QV86"/>
<feature type="domain" description="DUF6968" evidence="1">
    <location>
        <begin position="10"/>
        <end position="103"/>
    </location>
</feature>
<reference evidence="2 3" key="1">
    <citation type="submission" date="2020-08" db="EMBL/GenBank/DDBJ databases">
        <title>Genome sequence of Rhizobiales bacterium strain IZ6.</title>
        <authorList>
            <person name="Nakai R."/>
            <person name="Naganuma T."/>
        </authorList>
    </citation>
    <scope>NUCLEOTIDE SEQUENCE [LARGE SCALE GENOMIC DNA]</scope>
    <source>
        <strain evidence="2 3">IZ6</strain>
    </source>
</reference>
<dbReference type="KEGG" id="tso:IZ6_11530"/>